<comment type="caution">
    <text evidence="1">The sequence shown here is derived from an EMBL/GenBank/DDBJ whole genome shotgun (WGS) entry which is preliminary data.</text>
</comment>
<dbReference type="EMBL" id="MRCX01000004">
    <property type="protein sequence ID" value="RKK86643.1"/>
    <property type="molecule type" value="Genomic_DNA"/>
</dbReference>
<reference evidence="1 2" key="1">
    <citation type="journal article" date="2018" name="Sci. Rep.">
        <title>Characterisation of pathogen-specific regions and novel effector candidates in Fusarium oxysporum f. sp. cepae.</title>
        <authorList>
            <person name="Armitage A.D."/>
            <person name="Taylor A."/>
            <person name="Sobczyk M.K."/>
            <person name="Baxter L."/>
            <person name="Greenfield B.P."/>
            <person name="Bates H.J."/>
            <person name="Wilson F."/>
            <person name="Jackson A.C."/>
            <person name="Ott S."/>
            <person name="Harrison R.J."/>
            <person name="Clarkson J.P."/>
        </authorList>
    </citation>
    <scope>NUCLEOTIDE SEQUENCE [LARGE SCALE GENOMIC DNA]</scope>
    <source>
        <strain evidence="1 2">Fo_A13</strain>
    </source>
</reference>
<proteinExistence type="predicted"/>
<accession>A0A420P2A3</accession>
<evidence type="ECO:0000313" key="1">
    <source>
        <dbReference type="EMBL" id="RKK86643.1"/>
    </source>
</evidence>
<gene>
    <name evidence="1" type="ORF">BFJ69_g867</name>
</gene>
<dbReference type="AlphaFoldDB" id="A0A420P2A3"/>
<evidence type="ECO:0000313" key="2">
    <source>
        <dbReference type="Proteomes" id="UP000285084"/>
    </source>
</evidence>
<dbReference type="Proteomes" id="UP000285084">
    <property type="component" value="Unassembled WGS sequence"/>
</dbReference>
<organism evidence="1 2">
    <name type="scientific">Fusarium oxysporum</name>
    <name type="common">Fusarium vascular wilt</name>
    <dbReference type="NCBI Taxonomy" id="5507"/>
    <lineage>
        <taxon>Eukaryota</taxon>
        <taxon>Fungi</taxon>
        <taxon>Dikarya</taxon>
        <taxon>Ascomycota</taxon>
        <taxon>Pezizomycotina</taxon>
        <taxon>Sordariomycetes</taxon>
        <taxon>Hypocreomycetidae</taxon>
        <taxon>Hypocreales</taxon>
        <taxon>Nectriaceae</taxon>
        <taxon>Fusarium</taxon>
        <taxon>Fusarium oxysporum species complex</taxon>
    </lineage>
</organism>
<name>A0A420P2A3_FUSOX</name>
<sequence>MCFSTFTVSKSTGIMAFGAGTAIGLNTAMSSNNITVTMLEN</sequence>
<protein>
    <submittedName>
        <fullName evidence="1">Uncharacterized protein</fullName>
    </submittedName>
</protein>